<evidence type="ECO:0000256" key="1">
    <source>
        <dbReference type="SAM" id="MobiDB-lite"/>
    </source>
</evidence>
<proteinExistence type="predicted"/>
<feature type="region of interest" description="Disordered" evidence="1">
    <location>
        <begin position="37"/>
        <end position="80"/>
    </location>
</feature>
<accession>A0A2J6QLN4</accession>
<evidence type="ECO:0000313" key="3">
    <source>
        <dbReference type="Proteomes" id="UP000235672"/>
    </source>
</evidence>
<dbReference type="EMBL" id="KZ613466">
    <property type="protein sequence ID" value="PMD27207.1"/>
    <property type="molecule type" value="Genomic_DNA"/>
</dbReference>
<sequence length="145" mass="15796">MKDGFLTNFENITGQAPALYIVETSIISFPIKAFQQGNQRTMDPAPQPTNADTQQATNSSNATPSTLPPKPITVAAPKAAPRSMGQIFTVSGILEGDEGTEFSPDENREVAEQQVKNVLEEVAVRLTSSVFFKFFFGWGIKVLRS</sequence>
<feature type="compositionally biased region" description="Polar residues" evidence="1">
    <location>
        <begin position="48"/>
        <end position="65"/>
    </location>
</feature>
<name>A0A2J6QLN4_9HELO</name>
<reference evidence="2 3" key="1">
    <citation type="submission" date="2016-05" db="EMBL/GenBank/DDBJ databases">
        <title>A degradative enzymes factory behind the ericoid mycorrhizal symbiosis.</title>
        <authorList>
            <consortium name="DOE Joint Genome Institute"/>
            <person name="Martino E."/>
            <person name="Morin E."/>
            <person name="Grelet G."/>
            <person name="Kuo A."/>
            <person name="Kohler A."/>
            <person name="Daghino S."/>
            <person name="Barry K."/>
            <person name="Choi C."/>
            <person name="Cichocki N."/>
            <person name="Clum A."/>
            <person name="Copeland A."/>
            <person name="Hainaut M."/>
            <person name="Haridas S."/>
            <person name="Labutti K."/>
            <person name="Lindquist E."/>
            <person name="Lipzen A."/>
            <person name="Khouja H.-R."/>
            <person name="Murat C."/>
            <person name="Ohm R."/>
            <person name="Olson A."/>
            <person name="Spatafora J."/>
            <person name="Veneault-Fourrey C."/>
            <person name="Henrissat B."/>
            <person name="Grigoriev I."/>
            <person name="Martin F."/>
            <person name="Perotto S."/>
        </authorList>
    </citation>
    <scope>NUCLEOTIDE SEQUENCE [LARGE SCALE GENOMIC DNA]</scope>
    <source>
        <strain evidence="2 3">UAMH 7357</strain>
    </source>
</reference>
<gene>
    <name evidence="2" type="ORF">NA56DRAFT_227563</name>
</gene>
<organism evidence="2 3">
    <name type="scientific">Hyaloscypha hepaticicola</name>
    <dbReference type="NCBI Taxonomy" id="2082293"/>
    <lineage>
        <taxon>Eukaryota</taxon>
        <taxon>Fungi</taxon>
        <taxon>Dikarya</taxon>
        <taxon>Ascomycota</taxon>
        <taxon>Pezizomycotina</taxon>
        <taxon>Leotiomycetes</taxon>
        <taxon>Helotiales</taxon>
        <taxon>Hyaloscyphaceae</taxon>
        <taxon>Hyaloscypha</taxon>
    </lineage>
</organism>
<dbReference type="Proteomes" id="UP000235672">
    <property type="component" value="Unassembled WGS sequence"/>
</dbReference>
<protein>
    <submittedName>
        <fullName evidence="2">Uncharacterized protein</fullName>
    </submittedName>
</protein>
<evidence type="ECO:0000313" key="2">
    <source>
        <dbReference type="EMBL" id="PMD27207.1"/>
    </source>
</evidence>
<dbReference type="AlphaFoldDB" id="A0A2J6QLN4"/>
<keyword evidence="3" id="KW-1185">Reference proteome</keyword>